<name>A0A0K2TKS7_LEPSM</name>
<accession>A0A0K2TKS7</accession>
<organism evidence="1">
    <name type="scientific">Lepeophtheirus salmonis</name>
    <name type="common">Salmon louse</name>
    <name type="synonym">Caligus salmonis</name>
    <dbReference type="NCBI Taxonomy" id="72036"/>
    <lineage>
        <taxon>Eukaryota</taxon>
        <taxon>Metazoa</taxon>
        <taxon>Ecdysozoa</taxon>
        <taxon>Arthropoda</taxon>
        <taxon>Crustacea</taxon>
        <taxon>Multicrustacea</taxon>
        <taxon>Hexanauplia</taxon>
        <taxon>Copepoda</taxon>
        <taxon>Siphonostomatoida</taxon>
        <taxon>Caligidae</taxon>
        <taxon>Lepeophtheirus</taxon>
    </lineage>
</organism>
<dbReference type="AlphaFoldDB" id="A0A0K2TKS7"/>
<proteinExistence type="predicted"/>
<reference evidence="1" key="1">
    <citation type="submission" date="2014-05" db="EMBL/GenBank/DDBJ databases">
        <authorList>
            <person name="Chronopoulou M."/>
        </authorList>
    </citation>
    <scope>NUCLEOTIDE SEQUENCE</scope>
    <source>
        <tissue evidence="1">Whole organism</tissue>
    </source>
</reference>
<protein>
    <submittedName>
        <fullName evidence="1">Uncharacterized protein</fullName>
    </submittedName>
</protein>
<evidence type="ECO:0000313" key="1">
    <source>
        <dbReference type="EMBL" id="CDW26101.1"/>
    </source>
</evidence>
<sequence length="73" mass="8490">MIRMDVMLLEWMITTSSQHTNYFKINFLNTRVLNIVSTVRCKGGGLPIGFETFILRSITLMRFDNKGSRKMLC</sequence>
<dbReference type="EMBL" id="HACA01008740">
    <property type="protein sequence ID" value="CDW26101.1"/>
    <property type="molecule type" value="Transcribed_RNA"/>
</dbReference>